<keyword evidence="3" id="KW-1185">Reference proteome</keyword>
<gene>
    <name evidence="2" type="ORF">F4V44_19770</name>
</gene>
<dbReference type="OrthoDB" id="2902278at2"/>
<evidence type="ECO:0000313" key="2">
    <source>
        <dbReference type="EMBL" id="KAA9019020.1"/>
    </source>
</evidence>
<keyword evidence="1" id="KW-0812">Transmembrane</keyword>
<evidence type="ECO:0000313" key="3">
    <source>
        <dbReference type="Proteomes" id="UP000326671"/>
    </source>
</evidence>
<dbReference type="Proteomes" id="UP000326671">
    <property type="component" value="Unassembled WGS sequence"/>
</dbReference>
<proteinExistence type="predicted"/>
<feature type="transmembrane region" description="Helical" evidence="1">
    <location>
        <begin position="71"/>
        <end position="92"/>
    </location>
</feature>
<reference evidence="2 3" key="1">
    <citation type="submission" date="2019-09" db="EMBL/GenBank/DDBJ databases">
        <title>Whole genome sequences of isolates from the Mars Exploration Rovers.</title>
        <authorList>
            <person name="Seuylemezian A."/>
            <person name="Vaishampayan P."/>
        </authorList>
    </citation>
    <scope>NUCLEOTIDE SEQUENCE [LARGE SCALE GENOMIC DNA]</scope>
    <source>
        <strain evidence="2 3">MER_TA_151</strain>
    </source>
</reference>
<accession>A0A5J5HE55</accession>
<protein>
    <submittedName>
        <fullName evidence="2">Uncharacterized protein</fullName>
    </submittedName>
</protein>
<feature type="transmembrane region" description="Helical" evidence="1">
    <location>
        <begin position="32"/>
        <end position="51"/>
    </location>
</feature>
<keyword evidence="1" id="KW-0472">Membrane</keyword>
<dbReference type="AlphaFoldDB" id="A0A5J5HE55"/>
<keyword evidence="1" id="KW-1133">Transmembrane helix</keyword>
<name>A0A5J5HE55_9BACI</name>
<dbReference type="EMBL" id="VYKL01000032">
    <property type="protein sequence ID" value="KAA9019020.1"/>
    <property type="molecule type" value="Genomic_DNA"/>
</dbReference>
<dbReference type="RefSeq" id="WP_150441744.1">
    <property type="nucleotide sequence ID" value="NZ_VYKL01000032.1"/>
</dbReference>
<organism evidence="2 3">
    <name type="scientific">Niallia endozanthoxylica</name>
    <dbReference type="NCBI Taxonomy" id="2036016"/>
    <lineage>
        <taxon>Bacteria</taxon>
        <taxon>Bacillati</taxon>
        <taxon>Bacillota</taxon>
        <taxon>Bacilli</taxon>
        <taxon>Bacillales</taxon>
        <taxon>Bacillaceae</taxon>
        <taxon>Niallia</taxon>
    </lineage>
</organism>
<sequence>MIVDDFRPILISFIVLLLILSLASIFYKGKRYFYLGISVMIVSLICTVLSAKFLWDIGIIADEKNMSGDPVSFTMFLFILGLSALNFIIISFRNRPFLKEDITK</sequence>
<evidence type="ECO:0000256" key="1">
    <source>
        <dbReference type="SAM" id="Phobius"/>
    </source>
</evidence>
<comment type="caution">
    <text evidence="2">The sequence shown here is derived from an EMBL/GenBank/DDBJ whole genome shotgun (WGS) entry which is preliminary data.</text>
</comment>
<feature type="transmembrane region" description="Helical" evidence="1">
    <location>
        <begin position="6"/>
        <end position="27"/>
    </location>
</feature>